<name>A0A0S2CG78_CAMJU</name>
<feature type="domain" description="Glycosyltransferase 2-like" evidence="1">
    <location>
        <begin position="6"/>
        <end position="85"/>
    </location>
</feature>
<evidence type="ECO:0000259" key="1">
    <source>
        <dbReference type="Pfam" id="PF00535"/>
    </source>
</evidence>
<dbReference type="GO" id="GO:0016758">
    <property type="term" value="F:hexosyltransferase activity"/>
    <property type="evidence" value="ECO:0007669"/>
    <property type="project" value="UniProtKB-ARBA"/>
</dbReference>
<organism evidence="2">
    <name type="scientific">Campylobacter jejuni subsp. jejuni</name>
    <dbReference type="NCBI Taxonomy" id="32022"/>
    <lineage>
        <taxon>Bacteria</taxon>
        <taxon>Pseudomonadati</taxon>
        <taxon>Campylobacterota</taxon>
        <taxon>Epsilonproteobacteria</taxon>
        <taxon>Campylobacterales</taxon>
        <taxon>Campylobacteraceae</taxon>
        <taxon>Campylobacter</taxon>
    </lineage>
</organism>
<dbReference type="InterPro" id="IPR029044">
    <property type="entry name" value="Nucleotide-diphossugar_trans"/>
</dbReference>
<dbReference type="EMBL" id="KT893436">
    <property type="protein sequence ID" value="ALN44117.1"/>
    <property type="molecule type" value="Genomic_DNA"/>
</dbReference>
<sequence>MKTVGVVIPIYNVEKYLKECLDSVINQTYKNLQIILVNDGSTDENSLNIAKEYTLKDKRFILFDKENGGLSSARNVGIEYFSGEYKLKNITTQIKENSLIEFQLDGNNPYNIYKAYKSSQAFNNEKDLTNFTYPSIDYIIFLDSDDYWELNCIEECVPRMDGVEVVWFDHYFYYDDIEQPDIIPKTILESYKFNHSCIIKQKEWLNGMLTFQYSSFWFGWHGMIDFNHLKSIHLKFLNQVLHEDHYFAKLLFAQANKIYVLKTKLYYYRQRANSIMTSRDNPSFENTPVYIRKIYKNLNHDAKLVKEFYRSSSLLITACMVYQFTQTHQDLPNIKLFEQIFMQKLKSWRNEILSFPEQYLEFMFENTLQRINFLEQNSCLHLLKFISVFFSDLTIIKNNLTKDQIYLNQILENKDKILTTQTNQIYNLNTTLENKNQLLIAKQNLLNFQNNYGKAKARIQNYLSYKLGQALIINSKSVLGYLSLPFIILSIVISHKQEQKAYKFKVNKNPNLALPPLETYPDYNEALQYKNHLSYKLGKILIKAFKTWYKGGLFKLWFEIRKLKNKSKIY</sequence>
<keyword evidence="2" id="KW-0808">Transferase</keyword>
<dbReference type="Pfam" id="PF00535">
    <property type="entry name" value="Glycos_transf_2"/>
    <property type="match status" value="1"/>
</dbReference>
<proteinExistence type="predicted"/>
<dbReference type="InterPro" id="IPR001173">
    <property type="entry name" value="Glyco_trans_2-like"/>
</dbReference>
<dbReference type="PANTHER" id="PTHR22916:SF3">
    <property type="entry name" value="UDP-GLCNAC:BETAGAL BETA-1,3-N-ACETYLGLUCOSAMINYLTRANSFERASE-LIKE PROTEIN 1"/>
    <property type="match status" value="1"/>
</dbReference>
<keyword evidence="2" id="KW-0328">Glycosyltransferase</keyword>
<dbReference type="PANTHER" id="PTHR22916">
    <property type="entry name" value="GLYCOSYLTRANSFERASE"/>
    <property type="match status" value="1"/>
</dbReference>
<dbReference type="Gene3D" id="3.90.550.10">
    <property type="entry name" value="Spore Coat Polysaccharide Biosynthesis Protein SpsA, Chain A"/>
    <property type="match status" value="2"/>
</dbReference>
<gene>
    <name evidence="2" type="ORF">HS33.27</name>
</gene>
<protein>
    <submittedName>
        <fullName evidence="2">Putative beta-1,3-galactosyltransferase / Beta-1,4-galactosyltransferase</fullName>
    </submittedName>
</protein>
<dbReference type="CDD" id="cd00761">
    <property type="entry name" value="Glyco_tranf_GTA_type"/>
    <property type="match status" value="1"/>
</dbReference>
<reference evidence="2" key="1">
    <citation type="journal article" date="2015" name="PLoS ONE">
        <title>Updated Campylobacter jejuni Capsule PCR Multiplex Typing System and Its Application to Clinical Isolates from South and Southeast Asia.</title>
        <authorList>
            <person name="Poly F."/>
            <person name="Serichantalergs O."/>
            <person name="Kuroiwa J."/>
            <person name="Pootong P."/>
            <person name="Mason C."/>
            <person name="Guerry P."/>
            <person name="Parker C.T."/>
        </authorList>
    </citation>
    <scope>NUCLEOTIDE SEQUENCE</scope>
    <source>
        <strain evidence="2">RM4271</strain>
    </source>
</reference>
<accession>A0A0S2CG78</accession>
<dbReference type="AlphaFoldDB" id="A0A0S2CG78"/>
<evidence type="ECO:0000313" key="2">
    <source>
        <dbReference type="EMBL" id="ALN44117.1"/>
    </source>
</evidence>
<dbReference type="SUPFAM" id="SSF53448">
    <property type="entry name" value="Nucleotide-diphospho-sugar transferases"/>
    <property type="match status" value="1"/>
</dbReference>